<dbReference type="OrthoDB" id="435282at2759"/>
<dbReference type="GO" id="GO:0005730">
    <property type="term" value="C:nucleolus"/>
    <property type="evidence" value="ECO:0007669"/>
    <property type="project" value="TreeGrafter"/>
</dbReference>
<gene>
    <name evidence="8" type="ORF">G647_08806</name>
</gene>
<proteinExistence type="inferred from homology"/>
<evidence type="ECO:0000259" key="7">
    <source>
        <dbReference type="PROSITE" id="PS51686"/>
    </source>
</evidence>
<evidence type="ECO:0000256" key="1">
    <source>
        <dbReference type="ARBA" id="ARBA00022603"/>
    </source>
</evidence>
<keyword evidence="3 5" id="KW-0949">S-adenosyl-L-methionine</keyword>
<organism evidence="8 9">
    <name type="scientific">Cladophialophora carrionii CBS 160.54</name>
    <dbReference type="NCBI Taxonomy" id="1279043"/>
    <lineage>
        <taxon>Eukaryota</taxon>
        <taxon>Fungi</taxon>
        <taxon>Dikarya</taxon>
        <taxon>Ascomycota</taxon>
        <taxon>Pezizomycotina</taxon>
        <taxon>Eurotiomycetes</taxon>
        <taxon>Chaetothyriomycetidae</taxon>
        <taxon>Chaetothyriales</taxon>
        <taxon>Herpotrichiellaceae</taxon>
        <taxon>Cladophialophora</taxon>
    </lineage>
</organism>
<dbReference type="Pfam" id="PF21148">
    <property type="entry name" value="NSUN5_fdxn-like"/>
    <property type="match status" value="1"/>
</dbReference>
<dbReference type="EMBL" id="KB822709">
    <property type="protein sequence ID" value="ETI19793.1"/>
    <property type="molecule type" value="Genomic_DNA"/>
</dbReference>
<feature type="region of interest" description="Disordered" evidence="6">
    <location>
        <begin position="515"/>
        <end position="536"/>
    </location>
</feature>
<dbReference type="PANTHER" id="PTHR22807:SF4">
    <property type="entry name" value="28S RRNA (CYTOSINE-C(5))-METHYLTRANSFERASE"/>
    <property type="match status" value="1"/>
</dbReference>
<feature type="active site" description="Nucleophile" evidence="5">
    <location>
        <position position="420"/>
    </location>
</feature>
<protein>
    <recommendedName>
        <fullName evidence="7">SAM-dependent MTase RsmB/NOP-type domain-containing protein</fullName>
    </recommendedName>
</protein>
<dbReference type="PRINTS" id="PR02008">
    <property type="entry name" value="RCMTFAMILY"/>
</dbReference>
<keyword evidence="2 5" id="KW-0808">Transferase</keyword>
<feature type="binding site" evidence="5">
    <location>
        <position position="271"/>
    </location>
    <ligand>
        <name>S-adenosyl-L-methionine</name>
        <dbReference type="ChEBI" id="CHEBI:59789"/>
    </ligand>
</feature>
<reference evidence="8 9" key="1">
    <citation type="submission" date="2013-03" db="EMBL/GenBank/DDBJ databases">
        <title>The Genome Sequence of Cladophialophora carrionii CBS 160.54.</title>
        <authorList>
            <consortium name="The Broad Institute Genomics Platform"/>
            <person name="Cuomo C."/>
            <person name="de Hoog S."/>
            <person name="Gorbushina A."/>
            <person name="Walker B."/>
            <person name="Young S.K."/>
            <person name="Zeng Q."/>
            <person name="Gargeya S."/>
            <person name="Fitzgerald M."/>
            <person name="Haas B."/>
            <person name="Abouelleil A."/>
            <person name="Allen A.W."/>
            <person name="Alvarado L."/>
            <person name="Arachchi H.M."/>
            <person name="Berlin A.M."/>
            <person name="Chapman S.B."/>
            <person name="Gainer-Dewar J."/>
            <person name="Goldberg J."/>
            <person name="Griggs A."/>
            <person name="Gujja S."/>
            <person name="Hansen M."/>
            <person name="Howarth C."/>
            <person name="Imamovic A."/>
            <person name="Ireland A."/>
            <person name="Larimer J."/>
            <person name="McCowan C."/>
            <person name="Murphy C."/>
            <person name="Pearson M."/>
            <person name="Poon T.W."/>
            <person name="Priest M."/>
            <person name="Roberts A."/>
            <person name="Saif S."/>
            <person name="Shea T."/>
            <person name="Sisk P."/>
            <person name="Sykes S."/>
            <person name="Wortman J."/>
            <person name="Nusbaum C."/>
            <person name="Birren B."/>
        </authorList>
    </citation>
    <scope>NUCLEOTIDE SEQUENCE [LARGE SCALE GENOMIC DNA]</scope>
    <source>
        <strain evidence="8 9">CBS 160.54</strain>
    </source>
</reference>
<dbReference type="Pfam" id="PF21153">
    <property type="entry name" value="NSUN5_N"/>
    <property type="match status" value="1"/>
</dbReference>
<dbReference type="InterPro" id="IPR029063">
    <property type="entry name" value="SAM-dependent_MTases_sf"/>
</dbReference>
<feature type="region of interest" description="Disordered" evidence="6">
    <location>
        <begin position="333"/>
        <end position="385"/>
    </location>
</feature>
<feature type="binding site" evidence="5">
    <location>
        <begin position="243"/>
        <end position="249"/>
    </location>
    <ligand>
        <name>S-adenosyl-L-methionine</name>
        <dbReference type="ChEBI" id="CHEBI:59789"/>
    </ligand>
</feature>
<dbReference type="SUPFAM" id="SSF53335">
    <property type="entry name" value="S-adenosyl-L-methionine-dependent methyltransferases"/>
    <property type="match status" value="1"/>
</dbReference>
<dbReference type="InterPro" id="IPR048889">
    <property type="entry name" value="NSUN5_RCM1_N"/>
</dbReference>
<evidence type="ECO:0000256" key="6">
    <source>
        <dbReference type="SAM" id="MobiDB-lite"/>
    </source>
</evidence>
<accession>V9D0G7</accession>
<dbReference type="GeneID" id="19987299"/>
<feature type="domain" description="SAM-dependent MTase RsmB/NOP-type" evidence="7">
    <location>
        <begin position="132"/>
        <end position="512"/>
    </location>
</feature>
<keyword evidence="1 5" id="KW-0489">Methyltransferase</keyword>
<dbReference type="GO" id="GO:0008173">
    <property type="term" value="F:RNA methyltransferase activity"/>
    <property type="evidence" value="ECO:0007669"/>
    <property type="project" value="InterPro"/>
</dbReference>
<feature type="compositionally biased region" description="Polar residues" evidence="6">
    <location>
        <begin position="515"/>
        <end position="528"/>
    </location>
</feature>
<evidence type="ECO:0000256" key="2">
    <source>
        <dbReference type="ARBA" id="ARBA00022679"/>
    </source>
</evidence>
<dbReference type="HOGENOM" id="CLU_005316_7_4_1"/>
<feature type="compositionally biased region" description="Polar residues" evidence="6">
    <location>
        <begin position="368"/>
        <end position="379"/>
    </location>
</feature>
<sequence length="536" mass="58830">MSLYYDAATVLTTTTQDGSLTSRIYSNKLGLKSKPAHVYALISETAKYDQFLKEVIDNAGLLAQEPKLTPVLSLLLVHDHIFAKNGLAAPPAHPLRQAIERHKARLQGEATKARLRRRCASVDELQRFLLAGKPSSQRAQPRWVRVNTLKSSLEQEFATTFHGYRTDAGIAEVVGSAGAEKVLGVDRNIPDLIALPPDAVVTKSQSYRDGRLILQDKASCFPAYMLIGGASGIASVGDCIDGCAAPGNKTSHLAALLAQDRKMKHRIYACERDRGRSNTLKTMMERSGADTVTVKAGCDFLTLDPHDEQYNKVSHLLLDPSCSGSGIIGREDIPTLALPDNPRTQQLELNKGLRSSKKRKRDHVGSTPVETRTQDSNQAEETREVTVDKTRLQKLSNLQTRIVEHALRFPAAIRVTYSTCSIHVEENEAVVARILASQVAKERGWHLLRREDQVSGLSMWQHRGVSRPELMASEAQTDGRVLTDEELEACIRCNPGDREGTMGFFVCCLTRSTSTGADSGDATPSDTTEGWEGFGD</sequence>
<keyword evidence="4 5" id="KW-0694">RNA-binding</keyword>
<dbReference type="Proteomes" id="UP000030678">
    <property type="component" value="Unassembled WGS sequence"/>
</dbReference>
<dbReference type="AlphaFoldDB" id="V9D0G7"/>
<evidence type="ECO:0000313" key="8">
    <source>
        <dbReference type="EMBL" id="ETI19793.1"/>
    </source>
</evidence>
<name>V9D0G7_9EURO</name>
<dbReference type="InterPro" id="IPR049561">
    <property type="entry name" value="NSUN5_7_fdxn-like"/>
</dbReference>
<dbReference type="RefSeq" id="XP_008731335.1">
    <property type="nucleotide sequence ID" value="XM_008733113.1"/>
</dbReference>
<evidence type="ECO:0000256" key="3">
    <source>
        <dbReference type="ARBA" id="ARBA00022691"/>
    </source>
</evidence>
<dbReference type="Gene3D" id="3.30.70.1170">
    <property type="entry name" value="Sun protein, domain 3"/>
    <property type="match status" value="1"/>
</dbReference>
<dbReference type="InterPro" id="IPR001678">
    <property type="entry name" value="MeTrfase_RsmB-F_NOP2_dom"/>
</dbReference>
<dbReference type="PROSITE" id="PS51686">
    <property type="entry name" value="SAM_MT_RSMB_NOP"/>
    <property type="match status" value="1"/>
</dbReference>
<dbReference type="VEuPathDB" id="FungiDB:G647_08806"/>
<evidence type="ECO:0000313" key="9">
    <source>
        <dbReference type="Proteomes" id="UP000030678"/>
    </source>
</evidence>
<feature type="binding site" evidence="5">
    <location>
        <position position="299"/>
    </location>
    <ligand>
        <name>S-adenosyl-L-methionine</name>
        <dbReference type="ChEBI" id="CHEBI:59789"/>
    </ligand>
</feature>
<comment type="similarity">
    <text evidence="5">Belongs to the class I-like SAM-binding methyltransferase superfamily. RsmB/NOP family.</text>
</comment>
<dbReference type="Pfam" id="PF01189">
    <property type="entry name" value="Methyltr_RsmB-F"/>
    <property type="match status" value="1"/>
</dbReference>
<dbReference type="InterPro" id="IPR049560">
    <property type="entry name" value="MeTrfase_RsmB-F_NOP2_cat"/>
</dbReference>
<evidence type="ECO:0000256" key="5">
    <source>
        <dbReference type="PROSITE-ProRule" id="PRU01023"/>
    </source>
</evidence>
<dbReference type="InterPro" id="IPR023267">
    <property type="entry name" value="RCMT"/>
</dbReference>
<dbReference type="PANTHER" id="PTHR22807">
    <property type="entry name" value="NOP2 YEAST -RELATED NOL1/NOP2/FMU SUN DOMAIN-CONTAINING"/>
    <property type="match status" value="1"/>
</dbReference>
<evidence type="ECO:0000256" key="4">
    <source>
        <dbReference type="ARBA" id="ARBA00022884"/>
    </source>
</evidence>
<feature type="binding site" evidence="5">
    <location>
        <position position="319"/>
    </location>
    <ligand>
        <name>S-adenosyl-L-methionine</name>
        <dbReference type="ChEBI" id="CHEBI:59789"/>
    </ligand>
</feature>
<dbReference type="Gene3D" id="3.40.50.150">
    <property type="entry name" value="Vaccinia Virus protein VP39"/>
    <property type="match status" value="1"/>
</dbReference>
<dbReference type="GO" id="GO:0003723">
    <property type="term" value="F:RNA binding"/>
    <property type="evidence" value="ECO:0007669"/>
    <property type="project" value="UniProtKB-UniRule"/>
</dbReference>
<dbReference type="GO" id="GO:0070475">
    <property type="term" value="P:rRNA base methylation"/>
    <property type="evidence" value="ECO:0007669"/>
    <property type="project" value="TreeGrafter"/>
</dbReference>